<gene>
    <name evidence="1" type="ORF">L484_027597</name>
</gene>
<keyword evidence="2" id="KW-1185">Reference proteome</keyword>
<evidence type="ECO:0000313" key="2">
    <source>
        <dbReference type="Proteomes" id="UP000030645"/>
    </source>
</evidence>
<sequence>MEMLDGSFTINLGLIHGSGEATPNSAGNLAAYFALLLVNDIYESGTTEAPFECELQDLAAELRQGIKNFTENKAKRFRGDGAF</sequence>
<protein>
    <submittedName>
        <fullName evidence="1">Uncharacterized protein</fullName>
    </submittedName>
</protein>
<accession>W9RCH1</accession>
<dbReference type="AlphaFoldDB" id="W9RCH1"/>
<dbReference type="Proteomes" id="UP000030645">
    <property type="component" value="Unassembled WGS sequence"/>
</dbReference>
<evidence type="ECO:0000313" key="1">
    <source>
        <dbReference type="EMBL" id="EXB82423.1"/>
    </source>
</evidence>
<dbReference type="EMBL" id="KE344869">
    <property type="protein sequence ID" value="EXB82423.1"/>
    <property type="molecule type" value="Genomic_DNA"/>
</dbReference>
<proteinExistence type="predicted"/>
<reference evidence="2" key="1">
    <citation type="submission" date="2013-01" db="EMBL/GenBank/DDBJ databases">
        <title>Draft Genome Sequence of a Mulberry Tree, Morus notabilis C.K. Schneid.</title>
        <authorList>
            <person name="He N."/>
            <person name="Zhao S."/>
        </authorList>
    </citation>
    <scope>NUCLEOTIDE SEQUENCE</scope>
</reference>
<name>W9RCH1_9ROSA</name>
<organism evidence="1 2">
    <name type="scientific">Morus notabilis</name>
    <dbReference type="NCBI Taxonomy" id="981085"/>
    <lineage>
        <taxon>Eukaryota</taxon>
        <taxon>Viridiplantae</taxon>
        <taxon>Streptophyta</taxon>
        <taxon>Embryophyta</taxon>
        <taxon>Tracheophyta</taxon>
        <taxon>Spermatophyta</taxon>
        <taxon>Magnoliopsida</taxon>
        <taxon>eudicotyledons</taxon>
        <taxon>Gunneridae</taxon>
        <taxon>Pentapetalae</taxon>
        <taxon>rosids</taxon>
        <taxon>fabids</taxon>
        <taxon>Rosales</taxon>
        <taxon>Moraceae</taxon>
        <taxon>Moreae</taxon>
        <taxon>Morus</taxon>
    </lineage>
</organism>